<dbReference type="AlphaFoldDB" id="A0AAJ0AK36"/>
<comment type="caution">
    <text evidence="2">The sequence shown here is derived from an EMBL/GenBank/DDBJ whole genome shotgun (WGS) entry which is preliminary data.</text>
</comment>
<evidence type="ECO:0000256" key="1">
    <source>
        <dbReference type="SAM" id="MobiDB-lite"/>
    </source>
</evidence>
<dbReference type="RefSeq" id="XP_060428708.1">
    <property type="nucleotide sequence ID" value="XM_060575071.1"/>
</dbReference>
<accession>A0AAJ0AK36</accession>
<dbReference type="Proteomes" id="UP001224890">
    <property type="component" value="Unassembled WGS sequence"/>
</dbReference>
<protein>
    <submittedName>
        <fullName evidence="2">Uncharacterized protein</fullName>
    </submittedName>
</protein>
<name>A0AAJ0AK36_9PEZI</name>
<reference evidence="2" key="1">
    <citation type="submission" date="2021-06" db="EMBL/GenBank/DDBJ databases">
        <title>Comparative genomics, transcriptomics and evolutionary studies reveal genomic signatures of adaptation to plant cell wall in hemibiotrophic fungi.</title>
        <authorList>
            <consortium name="DOE Joint Genome Institute"/>
            <person name="Baroncelli R."/>
            <person name="Diaz J.F."/>
            <person name="Benocci T."/>
            <person name="Peng M."/>
            <person name="Battaglia E."/>
            <person name="Haridas S."/>
            <person name="Andreopoulos W."/>
            <person name="Labutti K."/>
            <person name="Pangilinan J."/>
            <person name="Floch G.L."/>
            <person name="Makela M.R."/>
            <person name="Henrissat B."/>
            <person name="Grigoriev I.V."/>
            <person name="Crouch J.A."/>
            <person name="De Vries R.P."/>
            <person name="Sukno S.A."/>
            <person name="Thon M.R."/>
        </authorList>
    </citation>
    <scope>NUCLEOTIDE SEQUENCE</scope>
    <source>
        <strain evidence="2">CBS 193.32</strain>
    </source>
</reference>
<sequence length="96" mass="10763">MPISTLFSFLFSSVIWQDRKLNLFDGVYGATQGKRDRRSEKDENLEGGKRDEEKTGGRIPTTLATNGMFSCVFLRLLLAVPRTRIVARCGTITPLP</sequence>
<gene>
    <name evidence="2" type="ORF">BDP55DRAFT_665995</name>
</gene>
<dbReference type="GeneID" id="85459597"/>
<feature type="region of interest" description="Disordered" evidence="1">
    <location>
        <begin position="32"/>
        <end position="59"/>
    </location>
</feature>
<evidence type="ECO:0000313" key="3">
    <source>
        <dbReference type="Proteomes" id="UP001224890"/>
    </source>
</evidence>
<feature type="compositionally biased region" description="Basic and acidic residues" evidence="1">
    <location>
        <begin position="33"/>
        <end position="56"/>
    </location>
</feature>
<evidence type="ECO:0000313" key="2">
    <source>
        <dbReference type="EMBL" id="KAK1674705.1"/>
    </source>
</evidence>
<dbReference type="EMBL" id="JAHMHR010000024">
    <property type="protein sequence ID" value="KAK1674705.1"/>
    <property type="molecule type" value="Genomic_DNA"/>
</dbReference>
<keyword evidence="3" id="KW-1185">Reference proteome</keyword>
<organism evidence="2 3">
    <name type="scientific">Colletotrichum godetiae</name>
    <dbReference type="NCBI Taxonomy" id="1209918"/>
    <lineage>
        <taxon>Eukaryota</taxon>
        <taxon>Fungi</taxon>
        <taxon>Dikarya</taxon>
        <taxon>Ascomycota</taxon>
        <taxon>Pezizomycotina</taxon>
        <taxon>Sordariomycetes</taxon>
        <taxon>Hypocreomycetidae</taxon>
        <taxon>Glomerellales</taxon>
        <taxon>Glomerellaceae</taxon>
        <taxon>Colletotrichum</taxon>
        <taxon>Colletotrichum acutatum species complex</taxon>
    </lineage>
</organism>
<proteinExistence type="predicted"/>